<dbReference type="Gene3D" id="3.40.710.10">
    <property type="entry name" value="DD-peptidase/beta-lactamase superfamily"/>
    <property type="match status" value="1"/>
</dbReference>
<sequence length="372" mass="41200">MKFIVTLTLFFTTASLYAQTDAQKYESLTPEINKIIRKTKAVGVSIAIIENYKVVWAKGFGLKEAGTQDSVTATTLFQAASMSKPVTAVAVMKKVQEGKISLSEDVNKQLTSWQLPDNAYTKQSKVNVKELLSHTGGISGAVFRHYTRKDSLPTIVQALNGQAPAINEPVRVTWYPGKYVYSAGGYSILELLLMDTEKKTYPAIMEQTVLAPLQMEHSTFDYHLPGKEFASGHLKKNAVIEDKYMVIYPFSFGGLWSTPADLARFLAEVQLSLKGEQGHILDQEHTRLMLTPVTNTSGSQYALGFTIAKRGPVNFFGHDGHNYGYISSMLASLEGGYGIVIMTNSENGWKAVNKIKKLVGRKYWALGPYHPH</sequence>
<dbReference type="Pfam" id="PF00144">
    <property type="entry name" value="Beta-lactamase"/>
    <property type="match status" value="1"/>
</dbReference>
<accession>A0A1H7S500</accession>
<dbReference type="STRING" id="573321.SAMN04488505_102819"/>
<reference evidence="3 4" key="1">
    <citation type="submission" date="2016-10" db="EMBL/GenBank/DDBJ databases">
        <authorList>
            <person name="de Groot N.N."/>
        </authorList>
    </citation>
    <scope>NUCLEOTIDE SEQUENCE [LARGE SCALE GENOMIC DNA]</scope>
    <source>
        <strain evidence="3 4">DSM 21039</strain>
    </source>
</reference>
<proteinExistence type="predicted"/>
<dbReference type="EMBL" id="FOBB01000002">
    <property type="protein sequence ID" value="SEL67379.1"/>
    <property type="molecule type" value="Genomic_DNA"/>
</dbReference>
<protein>
    <submittedName>
        <fullName evidence="3">CubicO group peptidase, beta-lactamase class C family</fullName>
    </submittedName>
</protein>
<evidence type="ECO:0000259" key="2">
    <source>
        <dbReference type="Pfam" id="PF00144"/>
    </source>
</evidence>
<feature type="chain" id="PRO_5011622665" evidence="1">
    <location>
        <begin position="19"/>
        <end position="372"/>
    </location>
</feature>
<organism evidence="3 4">
    <name type="scientific">Chitinophaga rupis</name>
    <dbReference type="NCBI Taxonomy" id="573321"/>
    <lineage>
        <taxon>Bacteria</taxon>
        <taxon>Pseudomonadati</taxon>
        <taxon>Bacteroidota</taxon>
        <taxon>Chitinophagia</taxon>
        <taxon>Chitinophagales</taxon>
        <taxon>Chitinophagaceae</taxon>
        <taxon>Chitinophaga</taxon>
    </lineage>
</organism>
<gene>
    <name evidence="3" type="ORF">SAMN04488505_102819</name>
</gene>
<keyword evidence="1" id="KW-0732">Signal</keyword>
<dbReference type="InterPro" id="IPR001466">
    <property type="entry name" value="Beta-lactam-related"/>
</dbReference>
<feature type="signal peptide" evidence="1">
    <location>
        <begin position="1"/>
        <end position="18"/>
    </location>
</feature>
<name>A0A1H7S500_9BACT</name>
<dbReference type="AlphaFoldDB" id="A0A1H7S500"/>
<feature type="domain" description="Beta-lactamase-related" evidence="2">
    <location>
        <begin position="34"/>
        <end position="348"/>
    </location>
</feature>
<evidence type="ECO:0000256" key="1">
    <source>
        <dbReference type="SAM" id="SignalP"/>
    </source>
</evidence>
<dbReference type="Proteomes" id="UP000198984">
    <property type="component" value="Unassembled WGS sequence"/>
</dbReference>
<dbReference type="PANTHER" id="PTHR46825:SF12">
    <property type="entry name" value="PENICILLIN-BINDING PROTEIN 4"/>
    <property type="match status" value="1"/>
</dbReference>
<dbReference type="OrthoDB" id="9797709at2"/>
<evidence type="ECO:0000313" key="4">
    <source>
        <dbReference type="Proteomes" id="UP000198984"/>
    </source>
</evidence>
<keyword evidence="4" id="KW-1185">Reference proteome</keyword>
<evidence type="ECO:0000313" key="3">
    <source>
        <dbReference type="EMBL" id="SEL67379.1"/>
    </source>
</evidence>
<dbReference type="PANTHER" id="PTHR46825">
    <property type="entry name" value="D-ALANYL-D-ALANINE-CARBOXYPEPTIDASE/ENDOPEPTIDASE AMPH"/>
    <property type="match status" value="1"/>
</dbReference>
<dbReference type="SUPFAM" id="SSF56601">
    <property type="entry name" value="beta-lactamase/transpeptidase-like"/>
    <property type="match status" value="1"/>
</dbReference>
<dbReference type="InterPro" id="IPR050491">
    <property type="entry name" value="AmpC-like"/>
</dbReference>
<dbReference type="RefSeq" id="WP_162277516.1">
    <property type="nucleotide sequence ID" value="NZ_FOBB01000002.1"/>
</dbReference>
<dbReference type="InterPro" id="IPR012338">
    <property type="entry name" value="Beta-lactam/transpept-like"/>
</dbReference>